<evidence type="ECO:0000259" key="8">
    <source>
        <dbReference type="Pfam" id="PF20684"/>
    </source>
</evidence>
<dbReference type="PANTHER" id="PTHR33048:SF123">
    <property type="entry name" value="INTEGRAL MEMBRANE PROTEIN"/>
    <property type="match status" value="1"/>
</dbReference>
<dbReference type="GO" id="GO:0016020">
    <property type="term" value="C:membrane"/>
    <property type="evidence" value="ECO:0007669"/>
    <property type="project" value="UniProtKB-SubCell"/>
</dbReference>
<evidence type="ECO:0000256" key="4">
    <source>
        <dbReference type="ARBA" id="ARBA00023136"/>
    </source>
</evidence>
<evidence type="ECO:0000313" key="9">
    <source>
        <dbReference type="EMBL" id="KAH7368871.1"/>
    </source>
</evidence>
<evidence type="ECO:0000256" key="2">
    <source>
        <dbReference type="ARBA" id="ARBA00022692"/>
    </source>
</evidence>
<feature type="transmembrane region" description="Helical" evidence="7">
    <location>
        <begin position="267"/>
        <end position="289"/>
    </location>
</feature>
<feature type="region of interest" description="Disordered" evidence="6">
    <location>
        <begin position="293"/>
        <end position="326"/>
    </location>
</feature>
<sequence>MDDSSMAFAGAVFQGHSMLRSRDDRSVDMRQEIVAATAFVLTLATIVTVLRAYVRRFILRQWGMDDWASMVSYVLVLATGIIIALTTHYGIGTPLMSVPPEKVYMAATLAKVSIITYQAAVTSLKATFLLQYRRIFPLPNFQRLCDAVFFFNLLFGLSLVLSFAIRCTPPSAAWKFPPPPGPPPRCFDVIVWWYVNAGVNLTTDLIILIMPVPLLRSLPLARKPKMILIGVFALGSFTTAINIIRITSLKNAASVRGATYSASLSSIFAIVELCSATVCVCVPTLRPLIGNARRQMSSRRGKKGSSSKIAASPLDSAASSGANSERIDKAIPTPALRAFHFQGRESGSLKLQGRKTRPRAYDLELGPVAALRRDLSMAWTVGTVETDDEYGGVETREEPLTPLCPPPRNHVAGDSRTGSRGG</sequence>
<evidence type="ECO:0000256" key="3">
    <source>
        <dbReference type="ARBA" id="ARBA00022989"/>
    </source>
</evidence>
<evidence type="ECO:0000256" key="1">
    <source>
        <dbReference type="ARBA" id="ARBA00004141"/>
    </source>
</evidence>
<evidence type="ECO:0000256" key="5">
    <source>
        <dbReference type="ARBA" id="ARBA00038359"/>
    </source>
</evidence>
<feature type="compositionally biased region" description="Basic residues" evidence="6">
    <location>
        <begin position="296"/>
        <end position="305"/>
    </location>
</feature>
<comment type="similarity">
    <text evidence="5">Belongs to the SAT4 family.</text>
</comment>
<keyword evidence="2 7" id="KW-0812">Transmembrane</keyword>
<proteinExistence type="inferred from homology"/>
<gene>
    <name evidence="9" type="ORF">B0T11DRAFT_68070</name>
</gene>
<comment type="subcellular location">
    <subcellularLocation>
        <location evidence="1">Membrane</location>
        <topology evidence="1">Multi-pass membrane protein</topology>
    </subcellularLocation>
</comment>
<feature type="transmembrane region" description="Helical" evidence="7">
    <location>
        <begin position="191"/>
        <end position="215"/>
    </location>
</feature>
<feature type="transmembrane region" description="Helical" evidence="7">
    <location>
        <begin position="103"/>
        <end position="124"/>
    </location>
</feature>
<dbReference type="InterPro" id="IPR049326">
    <property type="entry name" value="Rhodopsin_dom_fungi"/>
</dbReference>
<keyword evidence="4 7" id="KW-0472">Membrane</keyword>
<feature type="domain" description="Rhodopsin" evidence="8">
    <location>
        <begin position="50"/>
        <end position="289"/>
    </location>
</feature>
<accession>A0A8K0TL64</accession>
<feature type="region of interest" description="Disordered" evidence="6">
    <location>
        <begin position="388"/>
        <end position="422"/>
    </location>
</feature>
<dbReference type="InterPro" id="IPR052337">
    <property type="entry name" value="SAT4-like"/>
</dbReference>
<organism evidence="9 10">
    <name type="scientific">Plectosphaerella cucumerina</name>
    <dbReference type="NCBI Taxonomy" id="40658"/>
    <lineage>
        <taxon>Eukaryota</taxon>
        <taxon>Fungi</taxon>
        <taxon>Dikarya</taxon>
        <taxon>Ascomycota</taxon>
        <taxon>Pezizomycotina</taxon>
        <taxon>Sordariomycetes</taxon>
        <taxon>Hypocreomycetidae</taxon>
        <taxon>Glomerellales</taxon>
        <taxon>Plectosphaerellaceae</taxon>
        <taxon>Plectosphaerella</taxon>
    </lineage>
</organism>
<feature type="transmembrane region" description="Helical" evidence="7">
    <location>
        <begin position="66"/>
        <end position="91"/>
    </location>
</feature>
<dbReference type="EMBL" id="JAGPXD010000002">
    <property type="protein sequence ID" value="KAH7368871.1"/>
    <property type="molecule type" value="Genomic_DNA"/>
</dbReference>
<evidence type="ECO:0000256" key="6">
    <source>
        <dbReference type="SAM" id="MobiDB-lite"/>
    </source>
</evidence>
<dbReference type="PANTHER" id="PTHR33048">
    <property type="entry name" value="PTH11-LIKE INTEGRAL MEMBRANE PROTEIN (AFU_ORTHOLOGUE AFUA_5G11245)"/>
    <property type="match status" value="1"/>
</dbReference>
<keyword evidence="3 7" id="KW-1133">Transmembrane helix</keyword>
<comment type="caution">
    <text evidence="9">The sequence shown here is derived from an EMBL/GenBank/DDBJ whole genome shotgun (WGS) entry which is preliminary data.</text>
</comment>
<protein>
    <recommendedName>
        <fullName evidence="8">Rhodopsin domain-containing protein</fullName>
    </recommendedName>
</protein>
<feature type="transmembrane region" description="Helical" evidence="7">
    <location>
        <begin position="227"/>
        <end position="247"/>
    </location>
</feature>
<dbReference type="AlphaFoldDB" id="A0A8K0TL64"/>
<keyword evidence="10" id="KW-1185">Reference proteome</keyword>
<reference evidence="9" key="1">
    <citation type="journal article" date="2021" name="Nat. Commun.">
        <title>Genetic determinants of endophytism in the Arabidopsis root mycobiome.</title>
        <authorList>
            <person name="Mesny F."/>
            <person name="Miyauchi S."/>
            <person name="Thiergart T."/>
            <person name="Pickel B."/>
            <person name="Atanasova L."/>
            <person name="Karlsson M."/>
            <person name="Huettel B."/>
            <person name="Barry K.W."/>
            <person name="Haridas S."/>
            <person name="Chen C."/>
            <person name="Bauer D."/>
            <person name="Andreopoulos W."/>
            <person name="Pangilinan J."/>
            <person name="LaButti K."/>
            <person name="Riley R."/>
            <person name="Lipzen A."/>
            <person name="Clum A."/>
            <person name="Drula E."/>
            <person name="Henrissat B."/>
            <person name="Kohler A."/>
            <person name="Grigoriev I.V."/>
            <person name="Martin F.M."/>
            <person name="Hacquard S."/>
        </authorList>
    </citation>
    <scope>NUCLEOTIDE SEQUENCE</scope>
    <source>
        <strain evidence="9">MPI-CAGE-AT-0016</strain>
    </source>
</reference>
<evidence type="ECO:0000256" key="7">
    <source>
        <dbReference type="SAM" id="Phobius"/>
    </source>
</evidence>
<name>A0A8K0TL64_9PEZI</name>
<evidence type="ECO:0000313" key="10">
    <source>
        <dbReference type="Proteomes" id="UP000813385"/>
    </source>
</evidence>
<dbReference type="Proteomes" id="UP000813385">
    <property type="component" value="Unassembled WGS sequence"/>
</dbReference>
<feature type="transmembrane region" description="Helical" evidence="7">
    <location>
        <begin position="33"/>
        <end position="54"/>
    </location>
</feature>
<dbReference type="OrthoDB" id="3648173at2759"/>
<feature type="transmembrane region" description="Helical" evidence="7">
    <location>
        <begin position="144"/>
        <end position="165"/>
    </location>
</feature>
<dbReference type="Pfam" id="PF20684">
    <property type="entry name" value="Fung_rhodopsin"/>
    <property type="match status" value="1"/>
</dbReference>